<evidence type="ECO:0000313" key="2">
    <source>
        <dbReference type="EMBL" id="MBL0404791.1"/>
    </source>
</evidence>
<dbReference type="RefSeq" id="WP_202059836.1">
    <property type="nucleotide sequence ID" value="NZ_JAEQMY010000015.1"/>
</dbReference>
<comment type="caution">
    <text evidence="2">The sequence shown here is derived from an EMBL/GenBank/DDBJ whole genome shotgun (WGS) entry which is preliminary data.</text>
</comment>
<gene>
    <name evidence="2" type="ORF">JKG68_12505</name>
</gene>
<feature type="signal peptide" evidence="1">
    <location>
        <begin position="1"/>
        <end position="19"/>
    </location>
</feature>
<evidence type="ECO:0000313" key="3">
    <source>
        <dbReference type="Proteomes" id="UP000605848"/>
    </source>
</evidence>
<keyword evidence="1" id="KW-0732">Signal</keyword>
<evidence type="ECO:0000256" key="1">
    <source>
        <dbReference type="SAM" id="SignalP"/>
    </source>
</evidence>
<name>A0A937CZJ8_9HYPH</name>
<dbReference type="EMBL" id="JAEQMY010000015">
    <property type="protein sequence ID" value="MBL0404791.1"/>
    <property type="molecule type" value="Genomic_DNA"/>
</dbReference>
<accession>A0A937CZJ8</accession>
<proteinExistence type="predicted"/>
<reference evidence="2" key="1">
    <citation type="submission" date="2021-01" db="EMBL/GenBank/DDBJ databases">
        <title>Microvirga sp.</title>
        <authorList>
            <person name="Kim M.K."/>
        </authorList>
    </citation>
    <scope>NUCLEOTIDE SEQUENCE</scope>
    <source>
        <strain evidence="2">5420S-16</strain>
    </source>
</reference>
<sequence length="101" mass="11275">MSRFALTASFLLLTGLGLAQGSPEEKPLQLTVRPSGYEAEANEALKRQQKLLRRLEQSTHMMRSICVNCGDEWKHQIYTPFNPLASLGRSAPPPEPEPPED</sequence>
<dbReference type="AlphaFoldDB" id="A0A937CZJ8"/>
<keyword evidence="3" id="KW-1185">Reference proteome</keyword>
<organism evidence="2 3">
    <name type="scientific">Microvirga aerilata</name>
    <dbReference type="NCBI Taxonomy" id="670292"/>
    <lineage>
        <taxon>Bacteria</taxon>
        <taxon>Pseudomonadati</taxon>
        <taxon>Pseudomonadota</taxon>
        <taxon>Alphaproteobacteria</taxon>
        <taxon>Hyphomicrobiales</taxon>
        <taxon>Methylobacteriaceae</taxon>
        <taxon>Microvirga</taxon>
    </lineage>
</organism>
<protein>
    <submittedName>
        <fullName evidence="2">Uncharacterized protein</fullName>
    </submittedName>
</protein>
<dbReference type="Proteomes" id="UP000605848">
    <property type="component" value="Unassembled WGS sequence"/>
</dbReference>
<feature type="chain" id="PRO_5037314059" evidence="1">
    <location>
        <begin position="20"/>
        <end position="101"/>
    </location>
</feature>